<dbReference type="InterPro" id="IPR011709">
    <property type="entry name" value="DEAD-box_helicase_OB_fold"/>
</dbReference>
<keyword evidence="6" id="KW-0067">ATP-binding</keyword>
<dbReference type="InterPro" id="IPR011545">
    <property type="entry name" value="DEAD/DEAH_box_helicase_dom"/>
</dbReference>
<protein>
    <recommendedName>
        <fullName evidence="2">RNA helicase</fullName>
        <ecNumber evidence="2">3.6.4.13</ecNumber>
    </recommendedName>
</protein>
<dbReference type="InterPro" id="IPR001650">
    <property type="entry name" value="Helicase_C-like"/>
</dbReference>
<dbReference type="SUPFAM" id="SSF52540">
    <property type="entry name" value="P-loop containing nucleoside triphosphate hydrolases"/>
    <property type="match status" value="1"/>
</dbReference>
<reference evidence="11 12" key="1">
    <citation type="submission" date="2024-03" db="EMBL/GenBank/DDBJ databases">
        <title>The genome assembly and annotation of the cricket Gryllus longicercus Weissman &amp; Gray.</title>
        <authorList>
            <person name="Szrajer S."/>
            <person name="Gray D."/>
            <person name="Ylla G."/>
        </authorList>
    </citation>
    <scope>NUCLEOTIDE SEQUENCE [LARGE SCALE GENOMIC DNA]</scope>
    <source>
        <strain evidence="11">DAG 2021-001</strain>
        <tissue evidence="11">Whole body minus gut</tissue>
    </source>
</reference>
<dbReference type="GO" id="GO:0016787">
    <property type="term" value="F:hydrolase activity"/>
    <property type="evidence" value="ECO:0007669"/>
    <property type="project" value="UniProtKB-KW"/>
</dbReference>
<keyword evidence="5" id="KW-0347">Helicase</keyword>
<evidence type="ECO:0000256" key="6">
    <source>
        <dbReference type="ARBA" id="ARBA00022840"/>
    </source>
</evidence>
<dbReference type="PROSITE" id="PS51194">
    <property type="entry name" value="HELICASE_CTER"/>
    <property type="match status" value="1"/>
</dbReference>
<organism evidence="11 12">
    <name type="scientific">Gryllus longicercus</name>
    <dbReference type="NCBI Taxonomy" id="2509291"/>
    <lineage>
        <taxon>Eukaryota</taxon>
        <taxon>Metazoa</taxon>
        <taxon>Ecdysozoa</taxon>
        <taxon>Arthropoda</taxon>
        <taxon>Hexapoda</taxon>
        <taxon>Insecta</taxon>
        <taxon>Pterygota</taxon>
        <taxon>Neoptera</taxon>
        <taxon>Polyneoptera</taxon>
        <taxon>Orthoptera</taxon>
        <taxon>Ensifera</taxon>
        <taxon>Gryllidea</taxon>
        <taxon>Grylloidea</taxon>
        <taxon>Gryllidae</taxon>
        <taxon>Gryllinae</taxon>
        <taxon>Gryllus</taxon>
    </lineage>
</organism>
<feature type="compositionally biased region" description="Acidic residues" evidence="8">
    <location>
        <begin position="178"/>
        <end position="192"/>
    </location>
</feature>
<dbReference type="Gene3D" id="1.20.120.1080">
    <property type="match status" value="1"/>
</dbReference>
<feature type="region of interest" description="Disordered" evidence="8">
    <location>
        <begin position="157"/>
        <end position="216"/>
    </location>
</feature>
<dbReference type="SMART" id="SM00490">
    <property type="entry name" value="HELICc"/>
    <property type="match status" value="1"/>
</dbReference>
<proteinExistence type="inferred from homology"/>
<accession>A0AAN9VA85</accession>
<dbReference type="PROSITE" id="PS00690">
    <property type="entry name" value="DEAH_ATP_HELICASE"/>
    <property type="match status" value="1"/>
</dbReference>
<dbReference type="SMART" id="SM00847">
    <property type="entry name" value="HA2"/>
    <property type="match status" value="1"/>
</dbReference>
<dbReference type="CDD" id="cd17982">
    <property type="entry name" value="DEXHc_DHX37"/>
    <property type="match status" value="1"/>
</dbReference>
<dbReference type="GO" id="GO:0005524">
    <property type="term" value="F:ATP binding"/>
    <property type="evidence" value="ECO:0007669"/>
    <property type="project" value="UniProtKB-KW"/>
</dbReference>
<dbReference type="Gene3D" id="3.40.50.300">
    <property type="entry name" value="P-loop containing nucleotide triphosphate hydrolases"/>
    <property type="match status" value="2"/>
</dbReference>
<dbReference type="FunFam" id="3.40.50.300:FF:000637">
    <property type="entry name" value="ATP-dependent RNA helicase DHX37/DHR1"/>
    <property type="match status" value="1"/>
</dbReference>
<dbReference type="PANTHER" id="PTHR18934">
    <property type="entry name" value="ATP-DEPENDENT RNA HELICASE"/>
    <property type="match status" value="1"/>
</dbReference>
<name>A0AAN9VA85_9ORTH</name>
<keyword evidence="4" id="KW-0378">Hydrolase</keyword>
<dbReference type="AlphaFoldDB" id="A0AAN9VA85"/>
<dbReference type="Pfam" id="PF23362">
    <property type="entry name" value="DHX37_C"/>
    <property type="match status" value="1"/>
</dbReference>
<dbReference type="EMBL" id="JAZDUA010000332">
    <property type="protein sequence ID" value="KAK7794474.1"/>
    <property type="molecule type" value="Genomic_DNA"/>
</dbReference>
<feature type="compositionally biased region" description="Basic and acidic residues" evidence="8">
    <location>
        <begin position="193"/>
        <end position="206"/>
    </location>
</feature>
<feature type="region of interest" description="Disordered" evidence="8">
    <location>
        <begin position="534"/>
        <end position="559"/>
    </location>
</feature>
<dbReference type="CDD" id="cd18791">
    <property type="entry name" value="SF2_C_RHA"/>
    <property type="match status" value="1"/>
</dbReference>
<evidence type="ECO:0000313" key="11">
    <source>
        <dbReference type="EMBL" id="KAK7794474.1"/>
    </source>
</evidence>
<dbReference type="PANTHER" id="PTHR18934:SF99">
    <property type="entry name" value="ATP-DEPENDENT RNA HELICASE DHX37-RELATED"/>
    <property type="match status" value="1"/>
</dbReference>
<feature type="domain" description="Helicase C-terminal" evidence="10">
    <location>
        <begin position="571"/>
        <end position="740"/>
    </location>
</feature>
<keyword evidence="3" id="KW-0547">Nucleotide-binding</keyword>
<dbReference type="Pfam" id="PF00270">
    <property type="entry name" value="DEAD"/>
    <property type="match status" value="1"/>
</dbReference>
<dbReference type="InterPro" id="IPR002464">
    <property type="entry name" value="DNA/RNA_helicase_DEAH_CS"/>
</dbReference>
<evidence type="ECO:0000256" key="8">
    <source>
        <dbReference type="SAM" id="MobiDB-lite"/>
    </source>
</evidence>
<dbReference type="InterPro" id="IPR007502">
    <property type="entry name" value="Helicase-assoc_dom"/>
</dbReference>
<comment type="similarity">
    <text evidence="1">Belongs to the DEAD box helicase family. DEAH subfamily.</text>
</comment>
<dbReference type="InterPro" id="IPR014001">
    <property type="entry name" value="Helicase_ATP-bd"/>
</dbReference>
<dbReference type="GO" id="GO:0003724">
    <property type="term" value="F:RNA helicase activity"/>
    <property type="evidence" value="ECO:0007669"/>
    <property type="project" value="UniProtKB-EC"/>
</dbReference>
<feature type="compositionally biased region" description="Basic and acidic residues" evidence="8">
    <location>
        <begin position="534"/>
        <end position="544"/>
    </location>
</feature>
<dbReference type="SMART" id="SM00487">
    <property type="entry name" value="DEXDc"/>
    <property type="match status" value="1"/>
</dbReference>
<dbReference type="Pfam" id="PF00271">
    <property type="entry name" value="Helicase_C"/>
    <property type="match status" value="1"/>
</dbReference>
<evidence type="ECO:0000259" key="10">
    <source>
        <dbReference type="PROSITE" id="PS51194"/>
    </source>
</evidence>
<evidence type="ECO:0000256" key="5">
    <source>
        <dbReference type="ARBA" id="ARBA00022806"/>
    </source>
</evidence>
<dbReference type="GO" id="GO:0005730">
    <property type="term" value="C:nucleolus"/>
    <property type="evidence" value="ECO:0007669"/>
    <property type="project" value="TreeGrafter"/>
</dbReference>
<keyword evidence="12" id="KW-1185">Reference proteome</keyword>
<evidence type="ECO:0000256" key="7">
    <source>
        <dbReference type="ARBA" id="ARBA00047984"/>
    </source>
</evidence>
<evidence type="ECO:0000313" key="12">
    <source>
        <dbReference type="Proteomes" id="UP001378592"/>
    </source>
</evidence>
<dbReference type="InterPro" id="IPR056371">
    <property type="entry name" value="DHX37-like_C"/>
</dbReference>
<sequence>MGKHKKGFNWKSRQVVETTIDDSKSKKLVVDIQGLRSDTYDDCNALVIPSEKRKTKKKVQNDVPQKILSKKQRKRLQQIVDRKKKKETRASLLNALAEVQAPPEVLKKLVSITKYQTKGLKRIHEEEICTAEENTSGENGITNKLVGHRKRRMLLNEDTNEQAAKDPNIVGFESSSSSDDETSEEEEEEKDGNEENHLVCEDHNMRNTEMGTGKSKENALEEKCGCESEISHTVEREVIAVDKNSEQLPQVAIGGPKITAPNVPAVFVPVNRPPGVQEARMKLPVLAEEQAIMEAINENDVVVLAGETGSGKTTQLPQFLYEAGYARDGKMIGITEPRRVAAISMSRRVGFEMGLSSENVSYLIRYEGNVTEKTQIKFMTDGVLLKEIQSDFILSRYAVIILDEAHERSVYTDILLGLLSRIVPLRRRRGNRLKLIVMSATLRLEDFVQNEKLFRIPPPVINVESRQFPVTVHFNKYTREDYLKEAYLKACKIHTRLPPGGILIFVTGQQEVRALVRNLRKAFPYRRMEIGSEKEESNSVKLEESESEDDFPHKKNPKVKRSDEIHLPIIDLDEYPVVSSGDVDEDELVLSDDNRDMEEEIDDPKATRAPMWVLPLYSLLPGHKQAKVFEPPPPGSRLCVVATNVAETSLTIPSVRYVVDCGKEKRRRYDKTTGVSAFMVTWTSKASANQRAGRAGRTGPGHCYRLYSSAMFNDQFEEYSIPEMQRKPVDDLVLQMKAMGIHRVINFPFPSPPGQEQLQASERRLILLGALQRREGSSEDDWAARITSLGQSMATFPVAPRFAKMLALSHQQDLLAYTICMVAALAVPEVLIDTAGNKETAAFRRMWAGTGNSLLLGDPMVLMRAVGAAEHAGTTGGLASFCEKHALRLKAVVEVRKLRLQLTAEINSAIPDLDLVVDPQMPPPSDEQARLLRQLLLAGLGDQVARRVDPETIKDEEDKMKWKHAYRCGELEEPVRIHSTSVLRREYPEWVIYQEVYEVEGQRLFMRGVTAIEPEWLPSLAPALCHLSLPLPEYTPTYDSSTDSIQCHITGTYGRAAWNLPIVQIEYPSGLERYKWFAVFFLNGSVCPKLASYTSELLSTPASITKVWANLQPRTEIFLKTLMAYQVDTKAKLLEQWKQDATYLLEPYKKWLPESAHNDVINIWPPL</sequence>
<feature type="domain" description="Helicase ATP-binding" evidence="9">
    <location>
        <begin position="293"/>
        <end position="460"/>
    </location>
</feature>
<dbReference type="GO" id="GO:0003723">
    <property type="term" value="F:RNA binding"/>
    <property type="evidence" value="ECO:0007669"/>
    <property type="project" value="TreeGrafter"/>
</dbReference>
<dbReference type="InterPro" id="IPR027417">
    <property type="entry name" value="P-loop_NTPase"/>
</dbReference>
<evidence type="ECO:0000256" key="4">
    <source>
        <dbReference type="ARBA" id="ARBA00022801"/>
    </source>
</evidence>
<dbReference type="Pfam" id="PF07717">
    <property type="entry name" value="OB_NTP_bind"/>
    <property type="match status" value="1"/>
</dbReference>
<dbReference type="GO" id="GO:0000462">
    <property type="term" value="P:maturation of SSU-rRNA from tricistronic rRNA transcript (SSU-rRNA, 5.8S rRNA, LSU-rRNA)"/>
    <property type="evidence" value="ECO:0007669"/>
    <property type="project" value="TreeGrafter"/>
</dbReference>
<gene>
    <name evidence="11" type="ORF">R5R35_004698</name>
</gene>
<evidence type="ECO:0000256" key="1">
    <source>
        <dbReference type="ARBA" id="ARBA00008792"/>
    </source>
</evidence>
<dbReference type="Proteomes" id="UP001378592">
    <property type="component" value="Unassembled WGS sequence"/>
</dbReference>
<evidence type="ECO:0000259" key="9">
    <source>
        <dbReference type="PROSITE" id="PS51192"/>
    </source>
</evidence>
<dbReference type="PROSITE" id="PS51192">
    <property type="entry name" value="HELICASE_ATP_BIND_1"/>
    <property type="match status" value="1"/>
</dbReference>
<evidence type="ECO:0000256" key="3">
    <source>
        <dbReference type="ARBA" id="ARBA00022741"/>
    </source>
</evidence>
<comment type="caution">
    <text evidence="11">The sequence shown here is derived from an EMBL/GenBank/DDBJ whole genome shotgun (WGS) entry which is preliminary data.</text>
</comment>
<evidence type="ECO:0000256" key="2">
    <source>
        <dbReference type="ARBA" id="ARBA00012552"/>
    </source>
</evidence>
<dbReference type="EC" id="3.6.4.13" evidence="2"/>
<comment type="catalytic activity">
    <reaction evidence="7">
        <text>ATP + H2O = ADP + phosphate + H(+)</text>
        <dbReference type="Rhea" id="RHEA:13065"/>
        <dbReference type="ChEBI" id="CHEBI:15377"/>
        <dbReference type="ChEBI" id="CHEBI:15378"/>
        <dbReference type="ChEBI" id="CHEBI:30616"/>
        <dbReference type="ChEBI" id="CHEBI:43474"/>
        <dbReference type="ChEBI" id="CHEBI:456216"/>
        <dbReference type="EC" id="3.6.4.13"/>
    </reaction>
</comment>
<dbReference type="Pfam" id="PF21010">
    <property type="entry name" value="HA2_C"/>
    <property type="match status" value="1"/>
</dbReference>